<proteinExistence type="predicted"/>
<protein>
    <recommendedName>
        <fullName evidence="1">CopG-like ribbon-helix-helix domain-containing protein</fullName>
    </recommendedName>
</protein>
<dbReference type="RefSeq" id="WP_155451160.1">
    <property type="nucleotide sequence ID" value="NZ_WNKT01000046.1"/>
</dbReference>
<dbReference type="AlphaFoldDB" id="A0A6N8EI73"/>
<dbReference type="Pfam" id="PF07878">
    <property type="entry name" value="RHH_5"/>
    <property type="match status" value="1"/>
</dbReference>
<dbReference type="SUPFAM" id="SSF47598">
    <property type="entry name" value="Ribbon-helix-helix"/>
    <property type="match status" value="1"/>
</dbReference>
<evidence type="ECO:0000259" key="1">
    <source>
        <dbReference type="Pfam" id="PF07878"/>
    </source>
</evidence>
<organism evidence="2 3">
    <name type="scientific">Allochromatium palmeri</name>
    <dbReference type="NCBI Taxonomy" id="231048"/>
    <lineage>
        <taxon>Bacteria</taxon>
        <taxon>Pseudomonadati</taxon>
        <taxon>Pseudomonadota</taxon>
        <taxon>Gammaproteobacteria</taxon>
        <taxon>Chromatiales</taxon>
        <taxon>Chromatiaceae</taxon>
        <taxon>Allochromatium</taxon>
    </lineage>
</organism>
<dbReference type="GO" id="GO:0006355">
    <property type="term" value="P:regulation of DNA-templated transcription"/>
    <property type="evidence" value="ECO:0007669"/>
    <property type="project" value="InterPro"/>
</dbReference>
<dbReference type="InterPro" id="IPR012869">
    <property type="entry name" value="RHH_5"/>
</dbReference>
<dbReference type="Proteomes" id="UP000434044">
    <property type="component" value="Unassembled WGS sequence"/>
</dbReference>
<dbReference type="InterPro" id="IPR013321">
    <property type="entry name" value="Arc_rbn_hlx_hlx"/>
</dbReference>
<dbReference type="InterPro" id="IPR010985">
    <property type="entry name" value="Ribbon_hlx_hlx"/>
</dbReference>
<sequence>MEFKVKPKAAPSTLKEAVRDTERLSVDLPKPLKRDLKRVAVDEGRTISEIVNELIRDYVQSHKNTNK</sequence>
<dbReference type="Gene3D" id="1.10.1220.10">
    <property type="entry name" value="Met repressor-like"/>
    <property type="match status" value="1"/>
</dbReference>
<dbReference type="EMBL" id="WNKT01000046">
    <property type="protein sequence ID" value="MTW22599.1"/>
    <property type="molecule type" value="Genomic_DNA"/>
</dbReference>
<name>A0A6N8EI73_9GAMM</name>
<accession>A0A6N8EI73</accession>
<reference evidence="2 3" key="1">
    <citation type="submission" date="2019-11" db="EMBL/GenBank/DDBJ databases">
        <title>Whole-genome sequence of the anaerobic purple sulfur bacterium Allochromatium palmeri DSM 15591.</title>
        <authorList>
            <person name="Kyndt J.A."/>
            <person name="Meyer T.E."/>
        </authorList>
    </citation>
    <scope>NUCLEOTIDE SEQUENCE [LARGE SCALE GENOMIC DNA]</scope>
    <source>
        <strain evidence="2 3">DSM 15591</strain>
    </source>
</reference>
<gene>
    <name evidence="2" type="ORF">GJ668_16130</name>
</gene>
<feature type="domain" description="CopG-like ribbon-helix-helix" evidence="1">
    <location>
        <begin position="22"/>
        <end position="63"/>
    </location>
</feature>
<keyword evidence="3" id="KW-1185">Reference proteome</keyword>
<comment type="caution">
    <text evidence="2">The sequence shown here is derived from an EMBL/GenBank/DDBJ whole genome shotgun (WGS) entry which is preliminary data.</text>
</comment>
<evidence type="ECO:0000313" key="2">
    <source>
        <dbReference type="EMBL" id="MTW22599.1"/>
    </source>
</evidence>
<evidence type="ECO:0000313" key="3">
    <source>
        <dbReference type="Proteomes" id="UP000434044"/>
    </source>
</evidence>